<dbReference type="OrthoDB" id="166579at2"/>
<sequence>MPIRLKIKEVATEKGWTQTKLQRAADVHPRTMSGIYKDPYRDVAYSTLIKVAKVLGVEVSELIEDVPEEK</sequence>
<organism evidence="2 3">
    <name type="scientific">Dictyobacter arantiisoli</name>
    <dbReference type="NCBI Taxonomy" id="2014874"/>
    <lineage>
        <taxon>Bacteria</taxon>
        <taxon>Bacillati</taxon>
        <taxon>Chloroflexota</taxon>
        <taxon>Ktedonobacteria</taxon>
        <taxon>Ktedonobacterales</taxon>
        <taxon>Dictyobacteraceae</taxon>
        <taxon>Dictyobacter</taxon>
    </lineage>
</organism>
<reference evidence="2 3" key="1">
    <citation type="submission" date="2019-01" db="EMBL/GenBank/DDBJ databases">
        <title>Draft genome sequence of Dictyobacter sp. Uno17.</title>
        <authorList>
            <person name="Wang C.M."/>
            <person name="Zheng Y."/>
            <person name="Sakai Y."/>
            <person name="Abe K."/>
            <person name="Yokota A."/>
            <person name="Yabe S."/>
        </authorList>
    </citation>
    <scope>NUCLEOTIDE SEQUENCE [LARGE SCALE GENOMIC DNA]</scope>
    <source>
        <strain evidence="2 3">Uno17</strain>
    </source>
</reference>
<proteinExistence type="predicted"/>
<feature type="domain" description="HTH cro/C1-type" evidence="1">
    <location>
        <begin position="7"/>
        <end position="62"/>
    </location>
</feature>
<protein>
    <recommendedName>
        <fullName evidence="1">HTH cro/C1-type domain-containing protein</fullName>
    </recommendedName>
</protein>
<evidence type="ECO:0000313" key="3">
    <source>
        <dbReference type="Proteomes" id="UP000322530"/>
    </source>
</evidence>
<name>A0A5A5TA87_9CHLR</name>
<accession>A0A5A5TA87</accession>
<dbReference type="PROSITE" id="PS50943">
    <property type="entry name" value="HTH_CROC1"/>
    <property type="match status" value="1"/>
</dbReference>
<keyword evidence="3" id="KW-1185">Reference proteome</keyword>
<dbReference type="Gene3D" id="1.10.260.40">
    <property type="entry name" value="lambda repressor-like DNA-binding domains"/>
    <property type="match status" value="1"/>
</dbReference>
<dbReference type="GO" id="GO:0003677">
    <property type="term" value="F:DNA binding"/>
    <property type="evidence" value="ECO:0007669"/>
    <property type="project" value="InterPro"/>
</dbReference>
<dbReference type="RefSeq" id="WP_149400824.1">
    <property type="nucleotide sequence ID" value="NZ_BIXY01000015.1"/>
</dbReference>
<dbReference type="Proteomes" id="UP000322530">
    <property type="component" value="Unassembled WGS sequence"/>
</dbReference>
<dbReference type="EMBL" id="BIXY01000015">
    <property type="protein sequence ID" value="GCF07814.1"/>
    <property type="molecule type" value="Genomic_DNA"/>
</dbReference>
<dbReference type="CDD" id="cd00093">
    <property type="entry name" value="HTH_XRE"/>
    <property type="match status" value="1"/>
</dbReference>
<dbReference type="Pfam" id="PF13443">
    <property type="entry name" value="HTH_26"/>
    <property type="match status" value="1"/>
</dbReference>
<evidence type="ECO:0000313" key="2">
    <source>
        <dbReference type="EMBL" id="GCF07814.1"/>
    </source>
</evidence>
<dbReference type="InterPro" id="IPR001387">
    <property type="entry name" value="Cro/C1-type_HTH"/>
</dbReference>
<dbReference type="InterPro" id="IPR010982">
    <property type="entry name" value="Lambda_DNA-bd_dom_sf"/>
</dbReference>
<dbReference type="SMART" id="SM00530">
    <property type="entry name" value="HTH_XRE"/>
    <property type="match status" value="1"/>
</dbReference>
<dbReference type="SUPFAM" id="SSF47413">
    <property type="entry name" value="lambda repressor-like DNA-binding domains"/>
    <property type="match status" value="1"/>
</dbReference>
<evidence type="ECO:0000259" key="1">
    <source>
        <dbReference type="PROSITE" id="PS50943"/>
    </source>
</evidence>
<gene>
    <name evidence="2" type="ORF">KDI_13780</name>
</gene>
<comment type="caution">
    <text evidence="2">The sequence shown here is derived from an EMBL/GenBank/DDBJ whole genome shotgun (WGS) entry which is preliminary data.</text>
</comment>
<dbReference type="AlphaFoldDB" id="A0A5A5TA87"/>